<dbReference type="EMBL" id="PRLP01000112">
    <property type="protein sequence ID" value="PPC75018.1"/>
    <property type="molecule type" value="Genomic_DNA"/>
</dbReference>
<dbReference type="Gene3D" id="3.10.350.10">
    <property type="entry name" value="LysM domain"/>
    <property type="match status" value="1"/>
</dbReference>
<dbReference type="SUPFAM" id="SSF54106">
    <property type="entry name" value="LysM domain"/>
    <property type="match status" value="1"/>
</dbReference>
<dbReference type="InterPro" id="IPR018392">
    <property type="entry name" value="LysM"/>
</dbReference>
<protein>
    <recommendedName>
        <fullName evidence="2">LysM domain-containing protein</fullName>
    </recommendedName>
</protein>
<name>A0A2S5KJQ7_9PROT</name>
<accession>A0A2S5KJQ7</accession>
<dbReference type="SMART" id="SM00257">
    <property type="entry name" value="LysM"/>
    <property type="match status" value="1"/>
</dbReference>
<evidence type="ECO:0000313" key="4">
    <source>
        <dbReference type="Proteomes" id="UP000238196"/>
    </source>
</evidence>
<feature type="region of interest" description="Disordered" evidence="1">
    <location>
        <begin position="873"/>
        <end position="895"/>
    </location>
</feature>
<evidence type="ECO:0000256" key="1">
    <source>
        <dbReference type="SAM" id="MobiDB-lite"/>
    </source>
</evidence>
<dbReference type="PROSITE" id="PS51782">
    <property type="entry name" value="LYSM"/>
    <property type="match status" value="1"/>
</dbReference>
<dbReference type="InterPro" id="IPR036779">
    <property type="entry name" value="LysM_dom_sf"/>
</dbReference>
<feature type="domain" description="LysM" evidence="2">
    <location>
        <begin position="9"/>
        <end position="55"/>
    </location>
</feature>
<gene>
    <name evidence="3" type="ORF">C4K68_22595</name>
</gene>
<proteinExistence type="predicted"/>
<organism evidence="3 4">
    <name type="scientific">Proteobacteria bacterium 228</name>
    <dbReference type="NCBI Taxonomy" id="2083153"/>
    <lineage>
        <taxon>Bacteria</taxon>
        <taxon>Pseudomonadati</taxon>
        <taxon>Pseudomonadota</taxon>
    </lineage>
</organism>
<evidence type="ECO:0000259" key="2">
    <source>
        <dbReference type="PROSITE" id="PS51782"/>
    </source>
</evidence>
<evidence type="ECO:0000313" key="3">
    <source>
        <dbReference type="EMBL" id="PPC75018.1"/>
    </source>
</evidence>
<dbReference type="Pfam" id="PF01476">
    <property type="entry name" value="LysM"/>
    <property type="match status" value="1"/>
</dbReference>
<feature type="compositionally biased region" description="Basic and acidic residues" evidence="1">
    <location>
        <begin position="878"/>
        <end position="895"/>
    </location>
</feature>
<reference evidence="3 4" key="1">
    <citation type="submission" date="2018-02" db="EMBL/GenBank/DDBJ databases">
        <title>novel marine gammaproteobacteria from coastal saline agro ecosystem.</title>
        <authorList>
            <person name="Krishnan R."/>
            <person name="Ramesh Kumar N."/>
        </authorList>
    </citation>
    <scope>NUCLEOTIDE SEQUENCE [LARGE SCALE GENOMIC DNA]</scope>
    <source>
        <strain evidence="3 4">228</strain>
    </source>
</reference>
<dbReference type="CDD" id="cd00118">
    <property type="entry name" value="LysM"/>
    <property type="match status" value="1"/>
</dbReference>
<dbReference type="OrthoDB" id="5833047at2"/>
<dbReference type="Proteomes" id="UP000238196">
    <property type="component" value="Unassembled WGS sequence"/>
</dbReference>
<comment type="caution">
    <text evidence="3">The sequence shown here is derived from an EMBL/GenBank/DDBJ whole genome shotgun (WGS) entry which is preliminary data.</text>
</comment>
<sequence length="1340" mass="151952">MSDKAVTIRPYIIKKGDTLSELARKYNTTVEALMLLNTESIVDADLIYYDRTLFVPEPAKIANSGTIELPVPPEVDKNQPICSTNGDYVDLVYFPGLPGAKKTRPAWYLLSKQASKAFREEEDRLDDIIRPYIDNPTQDTLDATFGKLNELGLLEMFKDLKLSFLIDDKAERDDYTNKVLMLASAKANLLKRVFKLPPELVAKGLQGQADWEARRKQLEQSAGTPGAPAITDLYNARYSEINPRTGEVYNRALPETLLNQWIAATEQDIAAIEEKYIRLATDTYGLIVTKDQQVITRDEDKRLKSLAKVDEVRKSTLIWLDYVKGSVQGPLMEKLNKAWQQSHEICKEQPFEQFTNTFWQQSGLQPTVFGEEERVAQAYFRLITEVRQLNLLGIALPEQVLNASELFSRPASLTETWHVAMGEKPFSIANTIKVLNDAQFPALINKLQPELQGQDDLYCYHHFDLQQVINALDKGQWQPIWIIGYYPCVRLLQKVEEAITDSNSKFQEALGLDQAPATYYRPYLLLKYVLTCRIDEIKQRANQLMTKPLDRRWFRTAGEQDALSNYNGTLTLIWTSDEWETHYVNQFDQGVPSFRPKTQVNLVEAYRLNRGDTAPHYVRDCWLTDYQGKTECAHLHEIDAYNGYGSKAAEHATWQGGKWRVDLANTLKEARKVIGPQSSFTLTYNKKFDDVVCGKVASGTLSASGDRLNTPFYVATAEAQWLRFTKGSSLNNDIDYKDAYAYVKKKPVGVTGLSAELGYDAFKGELKFAFMWPESFDRQKIRLVYEYTDWDAQGNPSEKTADYDMGWMQVNGTLSASGYIGVSCTMASTFYVSRNHTGQMGVRGERTITTDTLDRDWRARQSDNMVIRATMDTSNPLKRTEEQEKNQRKAKSKDTHLQGSMNLFAGLQVGGELNVSLRWCPPPKMGASQPAADQQIAPIQGDAPIQGGQWLTLASAKASVSLELGAGISGEFVITFRNGKFYIFMAARFVLGEGASGKFSFEVDYYNILKFVELFQGIVARPGYRRVIAIQNGERTDEETAREQASSGSLLTETFSHMVNLLYITLSYGLSLVEAVMLSLAKIDELCQRSLRADQAPRIARYIVDRAPEAWFDNLLPEVKGRLLYVLMTYQEAQFHSDNALVDFFDYATGNLFNSQESQAKADLDNIYQRAAIVKVLGWISNESKEAGERQFFESITRLNKDGSKDPNLFLNRQAFGENWYQLQAFFEKLSELNDDMVGGLISELNRGLTKDDPNYEVYIPIDDPVVGKGNINKLIRIRDDLSSTFIHDYTLYEYSVEDYKGESLKTVQKWIYTSDAIINIPIKERLRLAKMPGDAHRAS</sequence>